<reference evidence="3" key="1">
    <citation type="submission" date="2023-07" db="EMBL/GenBank/DDBJ databases">
        <title>30 novel species of actinomycetes from the DSMZ collection.</title>
        <authorList>
            <person name="Nouioui I."/>
        </authorList>
    </citation>
    <scope>NUCLEOTIDE SEQUENCE [LARGE SCALE GENOMIC DNA]</scope>
    <source>
        <strain evidence="3">DSM 44399</strain>
    </source>
</reference>
<dbReference type="InterPro" id="IPR058652">
    <property type="entry name" value="VapC50_C"/>
</dbReference>
<feature type="domain" description="VapC50 C-terminal" evidence="1">
    <location>
        <begin position="132"/>
        <end position="182"/>
    </location>
</feature>
<gene>
    <name evidence="2" type="ORF">RM423_08560</name>
</gene>
<dbReference type="Proteomes" id="UP001183176">
    <property type="component" value="Unassembled WGS sequence"/>
</dbReference>
<proteinExistence type="predicted"/>
<evidence type="ECO:0000313" key="3">
    <source>
        <dbReference type="Proteomes" id="UP001183176"/>
    </source>
</evidence>
<accession>A0ABU2J8Y6</accession>
<protein>
    <submittedName>
        <fullName evidence="2">PIN domain-containing protein</fullName>
    </submittedName>
</protein>
<evidence type="ECO:0000259" key="1">
    <source>
        <dbReference type="Pfam" id="PF26343"/>
    </source>
</evidence>
<sequence length="504" mass="55240">MNHDPDNRSILVDACALIPQRLMMTLLWLAEANVFEVLWSAAILDEVEKNLHKKLGLTPGQAASRVGQMRDGFDAALVDDFDHLIDGMTCHEKDRHVLAAAVRAGAGTLVTFNLKDFPAESTAEHGINVMHPDLFLARLLVEQRPEVLSALQAGVADLHKPPMTTQEFLASLTHTVPLFVNLAADSLKEPDEEVSPIPAMVSADESETLAAFGEPGDLTNPAQVAMLWWSGLLNNLGQARQLTYEESAWGDYQWAMDMLEGRALASKVIPAVDAPYLVAFMRFVPEPATTVHVFNTFATTAVVVLLTRVEDGTWRVWGLGSNMVAARDIVGEEMARLAQFLPGGGTGMVFEWLERIAEPDPPVEIVWDSVDDPLRLSLAQGWLLGTEVVTLEDPDRDGHAEALSARGSTHPLFDTFYADLVAHFQQVYSDIDGNPALVGHTETVGVGLELIVFTTDDVAKSHDNERAQQLFTLVIAQRQLGLRPPCPRHNPILRLTAHIYGAPH</sequence>
<dbReference type="RefSeq" id="WP_311422602.1">
    <property type="nucleotide sequence ID" value="NZ_JAVREH010000008.1"/>
</dbReference>
<evidence type="ECO:0000313" key="2">
    <source>
        <dbReference type="EMBL" id="MDT0261446.1"/>
    </source>
</evidence>
<dbReference type="SUPFAM" id="SSF88723">
    <property type="entry name" value="PIN domain-like"/>
    <property type="match status" value="1"/>
</dbReference>
<dbReference type="InterPro" id="IPR029060">
    <property type="entry name" value="PIN-like_dom_sf"/>
</dbReference>
<organism evidence="2 3">
    <name type="scientific">Jatrophihabitans lederbergiae</name>
    <dbReference type="NCBI Taxonomy" id="3075547"/>
    <lineage>
        <taxon>Bacteria</taxon>
        <taxon>Bacillati</taxon>
        <taxon>Actinomycetota</taxon>
        <taxon>Actinomycetes</taxon>
        <taxon>Jatrophihabitantales</taxon>
        <taxon>Jatrophihabitantaceae</taxon>
        <taxon>Jatrophihabitans</taxon>
    </lineage>
</organism>
<dbReference type="Pfam" id="PF26343">
    <property type="entry name" value="VapC50_C"/>
    <property type="match status" value="1"/>
</dbReference>
<keyword evidence="3" id="KW-1185">Reference proteome</keyword>
<name>A0ABU2J8Y6_9ACTN</name>
<comment type="caution">
    <text evidence="2">The sequence shown here is derived from an EMBL/GenBank/DDBJ whole genome shotgun (WGS) entry which is preliminary data.</text>
</comment>
<dbReference type="EMBL" id="JAVREH010000008">
    <property type="protein sequence ID" value="MDT0261446.1"/>
    <property type="molecule type" value="Genomic_DNA"/>
</dbReference>